<evidence type="ECO:0000313" key="3">
    <source>
        <dbReference type="EMBL" id="CAD6202598.1"/>
    </source>
</evidence>
<accession>A0A811M3E4</accession>
<name>A0A811M3E4_9POAL</name>
<keyword evidence="4" id="KW-1185">Reference proteome</keyword>
<evidence type="ECO:0000313" key="4">
    <source>
        <dbReference type="Proteomes" id="UP000604825"/>
    </source>
</evidence>
<dbReference type="AlphaFoldDB" id="A0A811M3E4"/>
<feature type="region of interest" description="Disordered" evidence="1">
    <location>
        <begin position="66"/>
        <end position="87"/>
    </location>
</feature>
<evidence type="ECO:0000256" key="1">
    <source>
        <dbReference type="SAM" id="MobiDB-lite"/>
    </source>
</evidence>
<keyword evidence="2" id="KW-0732">Signal</keyword>
<feature type="chain" id="PRO_5032480165" evidence="2">
    <location>
        <begin position="22"/>
        <end position="236"/>
    </location>
</feature>
<feature type="signal peptide" evidence="2">
    <location>
        <begin position="1"/>
        <end position="21"/>
    </location>
</feature>
<organism evidence="3 4">
    <name type="scientific">Miscanthus lutarioriparius</name>
    <dbReference type="NCBI Taxonomy" id="422564"/>
    <lineage>
        <taxon>Eukaryota</taxon>
        <taxon>Viridiplantae</taxon>
        <taxon>Streptophyta</taxon>
        <taxon>Embryophyta</taxon>
        <taxon>Tracheophyta</taxon>
        <taxon>Spermatophyta</taxon>
        <taxon>Magnoliopsida</taxon>
        <taxon>Liliopsida</taxon>
        <taxon>Poales</taxon>
        <taxon>Poaceae</taxon>
        <taxon>PACMAD clade</taxon>
        <taxon>Panicoideae</taxon>
        <taxon>Andropogonodae</taxon>
        <taxon>Andropogoneae</taxon>
        <taxon>Saccharinae</taxon>
        <taxon>Miscanthus</taxon>
    </lineage>
</organism>
<dbReference type="EMBL" id="CAJGYO010000001">
    <property type="protein sequence ID" value="CAD6202598.1"/>
    <property type="molecule type" value="Genomic_DNA"/>
</dbReference>
<sequence>MAGLLFRSLLLAALCLALALSQSLLAMADSASPASAAPPLRRVPTWPEEAMSPPQVWLQDQMCPLSTAPPAGSHRQAHPDPAADSTGRTARKALGEAMRPPPSGLGPQEAHRFEGPTFASSYLHGPTIRWALESQSNGGDPRDREAHPVRLPIGGMGQRRLLEHVHQQLADRVLDAAQDPPPAELQPPTAVEHSQLPQQQLQQTSAPAFVASGVYWPSKEYTFSVKVIIIQDAMRV</sequence>
<gene>
    <name evidence="3" type="ORF">NCGR_LOCUS885</name>
</gene>
<evidence type="ECO:0000256" key="2">
    <source>
        <dbReference type="SAM" id="SignalP"/>
    </source>
</evidence>
<protein>
    <submittedName>
        <fullName evidence="3">Uncharacterized protein</fullName>
    </submittedName>
</protein>
<feature type="region of interest" description="Disordered" evidence="1">
    <location>
        <begin position="178"/>
        <end position="199"/>
    </location>
</feature>
<comment type="caution">
    <text evidence="3">The sequence shown here is derived from an EMBL/GenBank/DDBJ whole genome shotgun (WGS) entry which is preliminary data.</text>
</comment>
<proteinExistence type="predicted"/>
<dbReference type="Proteomes" id="UP000604825">
    <property type="component" value="Unassembled WGS sequence"/>
</dbReference>
<reference evidence="3" key="1">
    <citation type="submission" date="2020-10" db="EMBL/GenBank/DDBJ databases">
        <authorList>
            <person name="Han B."/>
            <person name="Lu T."/>
            <person name="Zhao Q."/>
            <person name="Huang X."/>
            <person name="Zhao Y."/>
        </authorList>
    </citation>
    <scope>NUCLEOTIDE SEQUENCE</scope>
</reference>